<evidence type="ECO:0000313" key="3">
    <source>
        <dbReference type="Proteomes" id="UP000053235"/>
    </source>
</evidence>
<dbReference type="STRING" id="388408.LAX5112_04103"/>
<dbReference type="InterPro" id="IPR009875">
    <property type="entry name" value="PilZ_domain"/>
</dbReference>
<dbReference type="EMBL" id="CXWD01000019">
    <property type="protein sequence ID" value="CTQ75061.1"/>
    <property type="molecule type" value="Genomic_DNA"/>
</dbReference>
<name>A0A0M7AKI5_9HYPH</name>
<dbReference type="SUPFAM" id="SSF141371">
    <property type="entry name" value="PilZ domain-like"/>
    <property type="match status" value="1"/>
</dbReference>
<dbReference type="GO" id="GO:0035438">
    <property type="term" value="F:cyclic-di-GMP binding"/>
    <property type="evidence" value="ECO:0007669"/>
    <property type="project" value="InterPro"/>
</dbReference>
<accession>A0A0M7AKI5</accession>
<keyword evidence="3" id="KW-1185">Reference proteome</keyword>
<evidence type="ECO:0000259" key="1">
    <source>
        <dbReference type="Pfam" id="PF07238"/>
    </source>
</evidence>
<reference evidence="3" key="1">
    <citation type="submission" date="2015-07" db="EMBL/GenBank/DDBJ databases">
        <authorList>
            <person name="Rodrigo-Torres Lidia"/>
            <person name="Arahal R.David."/>
        </authorList>
    </citation>
    <scope>NUCLEOTIDE SEQUENCE [LARGE SCALE GENOMIC DNA]</scope>
    <source>
        <strain evidence="3">CECT 5112</strain>
    </source>
</reference>
<dbReference type="Proteomes" id="UP000053235">
    <property type="component" value="Unassembled WGS sequence"/>
</dbReference>
<protein>
    <recommendedName>
        <fullName evidence="1">PilZ domain-containing protein</fullName>
    </recommendedName>
</protein>
<dbReference type="Pfam" id="PF07238">
    <property type="entry name" value="PilZ"/>
    <property type="match status" value="1"/>
</dbReference>
<sequence>MFKGLCLNRQATMDAVQKRLFPRRRTRLRPAKLASLTNEYICDCTTRDISAGGLRILLNEDIPLPKEFYVFDVNERTIAEVRLSWRDGLEAGVAYLVPPASISFYENTGVRRLAQRFYAVED</sequence>
<organism evidence="2 3">
    <name type="scientific">Roseibium alexandrii</name>
    <dbReference type="NCBI Taxonomy" id="388408"/>
    <lineage>
        <taxon>Bacteria</taxon>
        <taxon>Pseudomonadati</taxon>
        <taxon>Pseudomonadota</taxon>
        <taxon>Alphaproteobacteria</taxon>
        <taxon>Hyphomicrobiales</taxon>
        <taxon>Stappiaceae</taxon>
        <taxon>Roseibium</taxon>
    </lineage>
</organism>
<gene>
    <name evidence="2" type="ORF">LAX5112_04103</name>
</gene>
<proteinExistence type="predicted"/>
<evidence type="ECO:0000313" key="2">
    <source>
        <dbReference type="EMBL" id="CTQ75061.1"/>
    </source>
</evidence>
<dbReference type="Gene3D" id="2.40.10.220">
    <property type="entry name" value="predicted glycosyltransferase like domains"/>
    <property type="match status" value="1"/>
</dbReference>
<feature type="domain" description="PilZ" evidence="1">
    <location>
        <begin position="17"/>
        <end position="94"/>
    </location>
</feature>
<dbReference type="AlphaFoldDB" id="A0A0M7AKI5"/>
<dbReference type="OrthoDB" id="7210926at2"/>